<name>A0A2Z6P0B0_TRISU</name>
<dbReference type="InterPro" id="IPR039614">
    <property type="entry name" value="PMI1-like"/>
</dbReference>
<feature type="region of interest" description="Disordered" evidence="1">
    <location>
        <begin position="1"/>
        <end position="81"/>
    </location>
</feature>
<evidence type="ECO:0000259" key="3">
    <source>
        <dbReference type="PROSITE" id="PS51840"/>
    </source>
</evidence>
<dbReference type="PROSITE" id="PS51782">
    <property type="entry name" value="LYSM"/>
    <property type="match status" value="1"/>
</dbReference>
<reference evidence="5" key="1">
    <citation type="journal article" date="2017" name="Front. Plant Sci.">
        <title>Climate Clever Clovers: New Paradigm to Reduce the Environmental Footprint of Ruminants by Breeding Low Methanogenic Forages Utilizing Haplotype Variation.</title>
        <authorList>
            <person name="Kaur P."/>
            <person name="Appels R."/>
            <person name="Bayer P.E."/>
            <person name="Keeble-Gagnere G."/>
            <person name="Wang J."/>
            <person name="Hirakawa H."/>
            <person name="Shirasawa K."/>
            <person name="Vercoe P."/>
            <person name="Stefanova K."/>
            <person name="Durmic Z."/>
            <person name="Nichols P."/>
            <person name="Revell C."/>
            <person name="Isobe S.N."/>
            <person name="Edwards D."/>
            <person name="Erskine W."/>
        </authorList>
    </citation>
    <scope>NUCLEOTIDE SEQUENCE [LARGE SCALE GENOMIC DNA]</scope>
    <source>
        <strain evidence="5">cv. Daliak</strain>
    </source>
</reference>
<dbReference type="InterPro" id="IPR019448">
    <property type="entry name" value="NT-C2"/>
</dbReference>
<evidence type="ECO:0000313" key="4">
    <source>
        <dbReference type="EMBL" id="GAU49858.1"/>
    </source>
</evidence>
<dbReference type="PANTHER" id="PTHR33414">
    <property type="entry name" value="PROTEIN PLASTID MOVEMENT IMPAIRED 1-RELATED 1"/>
    <property type="match status" value="1"/>
</dbReference>
<feature type="domain" description="LysM" evidence="2">
    <location>
        <begin position="1111"/>
        <end position="1159"/>
    </location>
</feature>
<dbReference type="Pfam" id="PF21745">
    <property type="entry name" value="PMI1_PMIR1-2_C"/>
    <property type="match status" value="1"/>
</dbReference>
<gene>
    <name evidence="4" type="ORF">TSUD_374410</name>
</gene>
<dbReference type="PANTHER" id="PTHR33414:SF1">
    <property type="entry name" value="PROTEIN PLASTID MOVEMENT IMPAIRED 1-RELATED 1"/>
    <property type="match status" value="1"/>
</dbReference>
<evidence type="ECO:0000259" key="2">
    <source>
        <dbReference type="PROSITE" id="PS51782"/>
    </source>
</evidence>
<feature type="region of interest" description="Disordered" evidence="1">
    <location>
        <begin position="337"/>
        <end position="387"/>
    </location>
</feature>
<dbReference type="CDD" id="cd00118">
    <property type="entry name" value="LysM"/>
    <property type="match status" value="1"/>
</dbReference>
<accession>A0A2Z6P0B0</accession>
<dbReference type="Proteomes" id="UP000242715">
    <property type="component" value="Unassembled WGS sequence"/>
</dbReference>
<keyword evidence="5" id="KW-1185">Reference proteome</keyword>
<feature type="compositionally biased region" description="Low complexity" evidence="1">
    <location>
        <begin position="40"/>
        <end position="53"/>
    </location>
</feature>
<feature type="domain" description="C2 NT-type" evidence="3">
    <location>
        <begin position="96"/>
        <end position="244"/>
    </location>
</feature>
<evidence type="ECO:0000313" key="5">
    <source>
        <dbReference type="Proteomes" id="UP000242715"/>
    </source>
</evidence>
<dbReference type="SMART" id="SM00257">
    <property type="entry name" value="LysM"/>
    <property type="match status" value="1"/>
</dbReference>
<dbReference type="InterPro" id="IPR018392">
    <property type="entry name" value="LysM"/>
</dbReference>
<dbReference type="SUPFAM" id="SSF54106">
    <property type="entry name" value="LysM domain"/>
    <property type="match status" value="1"/>
</dbReference>
<proteinExistence type="predicted"/>
<dbReference type="AlphaFoldDB" id="A0A2Z6P0B0"/>
<feature type="compositionally biased region" description="Basic and acidic residues" evidence="1">
    <location>
        <begin position="349"/>
        <end position="379"/>
    </location>
</feature>
<dbReference type="Pfam" id="PF01476">
    <property type="entry name" value="LysM"/>
    <property type="match status" value="1"/>
</dbReference>
<dbReference type="InterPro" id="IPR048972">
    <property type="entry name" value="PMI1_PMIR1-2_C"/>
</dbReference>
<evidence type="ECO:0008006" key="6">
    <source>
        <dbReference type="Google" id="ProtNLM"/>
    </source>
</evidence>
<dbReference type="Pfam" id="PF10358">
    <property type="entry name" value="NT-C2"/>
    <property type="match status" value="1"/>
</dbReference>
<dbReference type="PROSITE" id="PS51840">
    <property type="entry name" value="C2_NT"/>
    <property type="match status" value="1"/>
</dbReference>
<protein>
    <recommendedName>
        <fullName evidence="6">LysM domain-containing protein</fullName>
    </recommendedName>
</protein>
<dbReference type="Gene3D" id="3.10.350.10">
    <property type="entry name" value="LysM domain"/>
    <property type="match status" value="1"/>
</dbReference>
<dbReference type="InterPro" id="IPR036779">
    <property type="entry name" value="LysM_dom_sf"/>
</dbReference>
<dbReference type="OrthoDB" id="2019483at2759"/>
<sequence length="1160" mass="127499">MMLSRMESGKKSSGVSGNQKKLVKDVETMNKAMYLERNVSRSSVSGPGSNSRSKIGGKSLFPDPKPRGKGSNSNDDNDGLQKDKRSIWNWRPLKALSHIRNKRFNCSFYLHVHLIEGLPSSFNGSNFSVYWKRRDGVLVTRPVKVVQCVAEFDEKLTYTCSVYGSRSGPHHSAKYEAKHFLLYASLLSAPELDLGKHRVDLTRLLPLTLEELEEEKSSGKWTTSFRLSGKAKGAVMNVSFGYTVVCDNTSAVRDSHNGPNVLTSRQNSLALMKPDAKQKQFDGSSNMRRAGSLQNFSSRYSSQAAEDVKDLHEVLPSSKSALASSIGVLYKKFEEEKPCSSLDNEPDPDLSKENLEPIKPDACDSPDIGKETPEVHAGNDENSCPVLDTPELNAFRENLETDEPDDHLLLDSGKENVEDGQDNNEFFVVDKGIEISPIEPVIEEELLTKASEDASTVDSTFILDTAGIQGSSEDSFKHDDSLDEANDGCKDHAVVDESACEEDDFLTNELLQELESAINSVSDLETAALESPKVAEFKSEYKMTKTHSLDDVTESVANEFLSMLDVDHSLEGLNSESEPESPRELLLRQFEKEALDGGFSLFDFDMECYDEADDGYNVSNGSEQWNFSEATHSSSLFQHLQKEHLVESHDVKGKQKVQMLEDLETEALMRQWGLNEKAFHHSPPKDYTGFGSPIQLPPDEPPTLPPLADGLGPFLQTKDGGYLRSMNPAIFRNTKAGGSLIMQVSNPVVVPAEMGSGIMEVLQCLASVGIEKLSMQAKELMPLEDITGKTMQQVAWEAMPSLEGTESSLANQTGSEFVSIEDLAPLAMNKIEALSMEGLRIQSGMSDEDAPSNIVAQSIGEMSALQGKGIDINGSLGMDGAAGLQLMDVQNSSDDAVDGIMSLSLTLDEWMKLDSGDIDDVDNISEHTSKVLAAHHANSFDFIRGSSKGGDRRRGKGSGRKCGLLGNNFTVALMVQLRDPLRNYEPVGTPMLALIQVEREFVLPKKKIFCSVSELRNNNNDEDDESEIVAKVEMKDSDKEEKIPEAELIPQFKITEVHVAGLKPEPQKKKLWGTSTQQQSGSRWLVANGMGKSNKFPSMKSKAASKSVAPVTTKVQPGDTLWSISSRIFGSGKKWKDLAALNPHIRNPNVIIPNDTIRLS</sequence>
<organism evidence="4 5">
    <name type="scientific">Trifolium subterraneum</name>
    <name type="common">Subterranean clover</name>
    <dbReference type="NCBI Taxonomy" id="3900"/>
    <lineage>
        <taxon>Eukaryota</taxon>
        <taxon>Viridiplantae</taxon>
        <taxon>Streptophyta</taxon>
        <taxon>Embryophyta</taxon>
        <taxon>Tracheophyta</taxon>
        <taxon>Spermatophyta</taxon>
        <taxon>Magnoliopsida</taxon>
        <taxon>eudicotyledons</taxon>
        <taxon>Gunneridae</taxon>
        <taxon>Pentapetalae</taxon>
        <taxon>rosids</taxon>
        <taxon>fabids</taxon>
        <taxon>Fabales</taxon>
        <taxon>Fabaceae</taxon>
        <taxon>Papilionoideae</taxon>
        <taxon>50 kb inversion clade</taxon>
        <taxon>NPAAA clade</taxon>
        <taxon>Hologalegina</taxon>
        <taxon>IRL clade</taxon>
        <taxon>Trifolieae</taxon>
        <taxon>Trifolium</taxon>
    </lineage>
</organism>
<dbReference type="EMBL" id="DF974642">
    <property type="protein sequence ID" value="GAU49858.1"/>
    <property type="molecule type" value="Genomic_DNA"/>
</dbReference>
<evidence type="ECO:0000256" key="1">
    <source>
        <dbReference type="SAM" id="MobiDB-lite"/>
    </source>
</evidence>